<dbReference type="OrthoDB" id="28610at2157"/>
<dbReference type="PANTHER" id="PTHR36216">
    <property type="entry name" value="TRANSCRIPTIONAL REGULATOR, TRMB"/>
    <property type="match status" value="1"/>
</dbReference>
<dbReference type="RefSeq" id="WP_006666147.1">
    <property type="nucleotide sequence ID" value="NZ_AOIP01000031.1"/>
</dbReference>
<dbReference type="CDD" id="cd00090">
    <property type="entry name" value="HTH_ARSR"/>
    <property type="match status" value="1"/>
</dbReference>
<dbReference type="InterPro" id="IPR056504">
    <property type="entry name" value="HTH_HVO_0163_N"/>
</dbReference>
<evidence type="ECO:0000313" key="2">
    <source>
        <dbReference type="EMBL" id="ELZ04545.1"/>
    </source>
</evidence>
<dbReference type="InterPro" id="IPR036390">
    <property type="entry name" value="WH_DNA-bd_sf"/>
</dbReference>
<evidence type="ECO:0000313" key="3">
    <source>
        <dbReference type="Proteomes" id="UP000011591"/>
    </source>
</evidence>
<proteinExistence type="predicted"/>
<dbReference type="PATRIC" id="fig|1227491.4.peg.2786"/>
<name>M0B1B4_9EURY</name>
<dbReference type="Proteomes" id="UP000011591">
    <property type="component" value="Unassembled WGS sequence"/>
</dbReference>
<keyword evidence="3" id="KW-1185">Reference proteome</keyword>
<accession>M0B1B4</accession>
<protein>
    <submittedName>
        <fullName evidence="2">ArsR family transcriptional regulator</fullName>
    </submittedName>
</protein>
<dbReference type="Pfam" id="PF12840">
    <property type="entry name" value="HTH_20"/>
    <property type="match status" value="1"/>
</dbReference>
<sequence length="175" mass="20408">MSDTRRRIRTHVQDNAGIHFNELVRTSDFAPGQIQYHVRRLLDQDELVRCEFYGRTHYYPPEYDERERAMLALFRRETAREIVVYLIEHEPASPVAVADSLGIARSTLEYHLDRLVEHAIVEKSYDERNRVTLVLANPESTGRLLSAVEPSVPDRFVDRFTRLVDGLLEESPESR</sequence>
<dbReference type="SUPFAM" id="SSF46785">
    <property type="entry name" value="Winged helix' DNA-binding domain"/>
    <property type="match status" value="2"/>
</dbReference>
<gene>
    <name evidence="2" type="ORF">C480_13561</name>
</gene>
<feature type="domain" description="HVO-0163 N-terminal HTH" evidence="1">
    <location>
        <begin position="2"/>
        <end position="71"/>
    </location>
</feature>
<dbReference type="EMBL" id="AOIP01000031">
    <property type="protein sequence ID" value="ELZ04545.1"/>
    <property type="molecule type" value="Genomic_DNA"/>
</dbReference>
<dbReference type="InterPro" id="IPR011991">
    <property type="entry name" value="ArsR-like_HTH"/>
</dbReference>
<reference evidence="2 3" key="1">
    <citation type="journal article" date="2014" name="PLoS Genet.">
        <title>Phylogenetically driven sequencing of extremely halophilic archaea reveals strategies for static and dynamic osmo-response.</title>
        <authorList>
            <person name="Becker E.A."/>
            <person name="Seitzer P.M."/>
            <person name="Tritt A."/>
            <person name="Larsen D."/>
            <person name="Krusor M."/>
            <person name="Yao A.I."/>
            <person name="Wu D."/>
            <person name="Madern D."/>
            <person name="Eisen J.A."/>
            <person name="Darling A.E."/>
            <person name="Facciotti M.T."/>
        </authorList>
    </citation>
    <scope>NUCLEOTIDE SEQUENCE [LARGE SCALE GENOMIC DNA]</scope>
    <source>
        <strain evidence="2 3">DSM 13077</strain>
    </source>
</reference>
<comment type="caution">
    <text evidence="2">The sequence shown here is derived from an EMBL/GenBank/DDBJ whole genome shotgun (WGS) entry which is preliminary data.</text>
</comment>
<dbReference type="Gene3D" id="1.10.10.10">
    <property type="entry name" value="Winged helix-like DNA-binding domain superfamily/Winged helix DNA-binding domain"/>
    <property type="match status" value="2"/>
</dbReference>
<organism evidence="2 3">
    <name type="scientific">Natrialba aegyptia DSM 13077</name>
    <dbReference type="NCBI Taxonomy" id="1227491"/>
    <lineage>
        <taxon>Archaea</taxon>
        <taxon>Methanobacteriati</taxon>
        <taxon>Methanobacteriota</taxon>
        <taxon>Stenosarchaea group</taxon>
        <taxon>Halobacteria</taxon>
        <taxon>Halobacteriales</taxon>
        <taxon>Natrialbaceae</taxon>
        <taxon>Natrialba</taxon>
    </lineage>
</organism>
<dbReference type="PANTHER" id="PTHR36216:SF1">
    <property type="entry name" value="HTH ARSR-TYPE DOMAIN-CONTAINING PROTEIN"/>
    <property type="match status" value="1"/>
</dbReference>
<dbReference type="AlphaFoldDB" id="M0B1B4"/>
<dbReference type="Pfam" id="PF24266">
    <property type="entry name" value="HTH_HVO_0163_N"/>
    <property type="match status" value="1"/>
</dbReference>
<evidence type="ECO:0000259" key="1">
    <source>
        <dbReference type="Pfam" id="PF24266"/>
    </source>
</evidence>
<dbReference type="InterPro" id="IPR036388">
    <property type="entry name" value="WH-like_DNA-bd_sf"/>
</dbReference>